<protein>
    <recommendedName>
        <fullName evidence="4">Beta-lactamase superfamily II metal-dependent hydrolase</fullName>
    </recommendedName>
</protein>
<dbReference type="SUPFAM" id="SSF56281">
    <property type="entry name" value="Metallo-hydrolase/oxidoreductase"/>
    <property type="match status" value="1"/>
</dbReference>
<dbReference type="Gene3D" id="3.60.15.10">
    <property type="entry name" value="Ribonuclease Z/Hydroxyacylglutathione hydrolase-like"/>
    <property type="match status" value="1"/>
</dbReference>
<evidence type="ECO:0008006" key="4">
    <source>
        <dbReference type="Google" id="ProtNLM"/>
    </source>
</evidence>
<dbReference type="AlphaFoldDB" id="A0A4R6WKN4"/>
<dbReference type="Proteomes" id="UP000295292">
    <property type="component" value="Unassembled WGS sequence"/>
</dbReference>
<dbReference type="EMBL" id="SNYV01000011">
    <property type="protein sequence ID" value="TDQ79338.1"/>
    <property type="molecule type" value="Genomic_DNA"/>
</dbReference>
<gene>
    <name evidence="2" type="ORF">CLV99_0774</name>
</gene>
<evidence type="ECO:0000313" key="3">
    <source>
        <dbReference type="Proteomes" id="UP000295292"/>
    </source>
</evidence>
<feature type="chain" id="PRO_5020449934" description="Beta-lactamase superfamily II metal-dependent hydrolase" evidence="1">
    <location>
        <begin position="22"/>
        <end position="421"/>
    </location>
</feature>
<keyword evidence="1" id="KW-0732">Signal</keyword>
<organism evidence="2 3">
    <name type="scientific">Sphingobacterium yanglingense</name>
    <dbReference type="NCBI Taxonomy" id="1437280"/>
    <lineage>
        <taxon>Bacteria</taxon>
        <taxon>Pseudomonadati</taxon>
        <taxon>Bacteroidota</taxon>
        <taxon>Sphingobacteriia</taxon>
        <taxon>Sphingobacteriales</taxon>
        <taxon>Sphingobacteriaceae</taxon>
        <taxon>Sphingobacterium</taxon>
    </lineage>
</organism>
<dbReference type="InterPro" id="IPR052159">
    <property type="entry name" value="Competence_DNA_uptake"/>
</dbReference>
<comment type="caution">
    <text evidence="2">The sequence shown here is derived from an EMBL/GenBank/DDBJ whole genome shotgun (WGS) entry which is preliminary data.</text>
</comment>
<dbReference type="OrthoDB" id="9761531at2"/>
<dbReference type="RefSeq" id="WP_133583139.1">
    <property type="nucleotide sequence ID" value="NZ_SNYV01000011.1"/>
</dbReference>
<proteinExistence type="predicted"/>
<dbReference type="PANTHER" id="PTHR30619:SF1">
    <property type="entry name" value="RECOMBINATION PROTEIN 2"/>
    <property type="match status" value="1"/>
</dbReference>
<sequence length="421" mass="47305">MIKILKSLPLLLLGLQLSATAQSNIPKWQEGNLDVLIFKTGHGDAIFTIMPDGTTMLTDPGELDLSDQRTWSPRNSAAYPNASKFADQWIADYIEQINPNKDKQQVDYAFITHFHDDHYGMVYPGARKSTQGDYLLSGITGVGERIQFNTLVDRGFPNYTVPFDLATYLQKNNIKEYKTLVNYQTYLKAQQAKGMNVEGFKVGQRNQFKLKHQADKYPRFSIQNISGNGYYWDSKTGKVHYSYPEDGSYIPSENGVSCGILIEYNGFKFFHGGDTPGVPSVGAPAYYDMESKIAPSIGSVDVAIANHHAGRDVLNDQFIRTLQPRVWFQVVWSADQPGPETLQRLLSPHLYSGPRDLFATDILPANRIVLGDIVDRAYKSTDKHLWLQVKGDGSYLVHALSTQADGLRLENTFGPYQSKER</sequence>
<dbReference type="PANTHER" id="PTHR30619">
    <property type="entry name" value="DNA INTERNALIZATION/COMPETENCE PROTEIN COMEC/REC2"/>
    <property type="match status" value="1"/>
</dbReference>
<dbReference type="InterPro" id="IPR036866">
    <property type="entry name" value="RibonucZ/Hydroxyglut_hydro"/>
</dbReference>
<evidence type="ECO:0000256" key="1">
    <source>
        <dbReference type="SAM" id="SignalP"/>
    </source>
</evidence>
<keyword evidence="3" id="KW-1185">Reference proteome</keyword>
<feature type="signal peptide" evidence="1">
    <location>
        <begin position="1"/>
        <end position="21"/>
    </location>
</feature>
<evidence type="ECO:0000313" key="2">
    <source>
        <dbReference type="EMBL" id="TDQ79338.1"/>
    </source>
</evidence>
<accession>A0A4R6WKN4</accession>
<name>A0A4R6WKN4_9SPHI</name>
<reference evidence="2 3" key="1">
    <citation type="submission" date="2019-03" db="EMBL/GenBank/DDBJ databases">
        <title>Genomic Encyclopedia of Archaeal and Bacterial Type Strains, Phase II (KMG-II): from individual species to whole genera.</title>
        <authorList>
            <person name="Goeker M."/>
        </authorList>
    </citation>
    <scope>NUCLEOTIDE SEQUENCE [LARGE SCALE GENOMIC DNA]</scope>
    <source>
        <strain evidence="2 3">DSM 28353</strain>
    </source>
</reference>